<dbReference type="Pfam" id="PF14111">
    <property type="entry name" value="DUF4283"/>
    <property type="match status" value="2"/>
</dbReference>
<dbReference type="InterPro" id="IPR025558">
    <property type="entry name" value="DUF4283"/>
</dbReference>
<protein>
    <recommendedName>
        <fullName evidence="2">DUF4283 domain-containing protein</fullName>
    </recommendedName>
</protein>
<organism evidence="3">
    <name type="scientific">Sesamum radiatum</name>
    <name type="common">Black benniseed</name>
    <dbReference type="NCBI Taxonomy" id="300843"/>
    <lineage>
        <taxon>Eukaryota</taxon>
        <taxon>Viridiplantae</taxon>
        <taxon>Streptophyta</taxon>
        <taxon>Embryophyta</taxon>
        <taxon>Tracheophyta</taxon>
        <taxon>Spermatophyta</taxon>
        <taxon>Magnoliopsida</taxon>
        <taxon>eudicotyledons</taxon>
        <taxon>Gunneridae</taxon>
        <taxon>Pentapetalae</taxon>
        <taxon>asterids</taxon>
        <taxon>lamiids</taxon>
        <taxon>Lamiales</taxon>
        <taxon>Pedaliaceae</taxon>
        <taxon>Sesamum</taxon>
    </lineage>
</organism>
<feature type="region of interest" description="Disordered" evidence="1">
    <location>
        <begin position="258"/>
        <end position="281"/>
    </location>
</feature>
<feature type="domain" description="DUF4283" evidence="2">
    <location>
        <begin position="639"/>
        <end position="721"/>
    </location>
</feature>
<evidence type="ECO:0000256" key="1">
    <source>
        <dbReference type="SAM" id="MobiDB-lite"/>
    </source>
</evidence>
<name>A0AAW2PLN6_SESRA</name>
<gene>
    <name evidence="3" type="ORF">Sradi_4094500</name>
</gene>
<sequence>MAHHTHGSERAIGDSTEYPPLPSNSGNSAELTRPSQTVQQQEQNQQKKSFAEVLTNTSRNVESQNFFPTDSKPTVGTRTHIDGRPTLIFNDTETLSLAAAFRYALVGKFSHGAPQYRNLHRLITELGIKGAFTVSMINARHVLISLSNEADFSRLWLRRIWYIQGFPMRVFKWTPTFTPTQESSIVPVWIDDATLNQSKLSKARVGIEIDLTAPIVEDFDLQINGRTIQQKVVYEQVPKYCNLCKHVGHDNLECYSMGNAPRPPPRSHTVRKPKGKEKKTTDERVAMEIGECSKTMEDRPRYASIDTSNEVLNNEKNDNACIAVVRNIEENDDIAHVNEIDDANVYVNEEKVMNAIIERDANLEDNVGMNGLNVTNVNLSVGAHLSNYFFINALEKWEKRPKRIKLKEAVQLFKYLKHLGRVCPGARYCKVTFEKGSRFVEAIAKGAGCCLVWAGTNKAGTVVSWAGLAWARAGSGLGRLDWGRAGGAAGMGSGVGGPGACHNATSKTLRRRHGFRPISQLSAAFPTSDHLHSDRRPMANVTDRLVLGFGDPPEFTLNPAEFPSLKPTPTESTRLNSANSQPPSLTKLFSETVAANRRPSTNEHRFFLANSTTISFGEKTVCDGRPTLVFSDSETASLTEAYRFSLVGKFSQGTPQYRNLHRLIAGLGLRGAFTVGMINTKHVLITLSDEADFSKLWIRRIWFIQGYPMRVFKWSPTFSPAHESSVVPIWVCFPGLPVHLFQKEALCTVASMIGTPLQIDEYTFNQAKLSKARVCIEIDLLQPRIEEIDIQIHGVTIRQKIEYEQIPKYCSLCKHVGHRATECYSKGNAPKPPPRVKTSAVYRQKQQQQTVQSDEHQVLDALPEQTNKSETCENSSSRYNVETVNISAHKEDDKLVAVSEVIREEVYCIPENDTNERENHANAINGIDEIDVINPSTIVCDNDENVEHAIDEIDANYPLEIGASEEIHKSNGVNDPIVGNEIIGVMMLSPIGMACDLMRRKEWIKMDSALNLLQNIKQFGIVIQSIKIFLNFLWAGIYFFWCWAEDLHTGLADWAGALAVWARAERTRLGLDYWAVVLGRARWAWTMELDSTGLGLAWFGLGRLVRILGYASGLQAWAEGTGPRRALGLWYWAEARDGPLQSGVGCCCRMGRTTRPTSWASSLTMLGCTFLDFNF</sequence>
<feature type="compositionally biased region" description="Basic residues" evidence="1">
    <location>
        <begin position="268"/>
        <end position="277"/>
    </location>
</feature>
<reference evidence="3" key="2">
    <citation type="journal article" date="2024" name="Plant">
        <title>Genomic evolution and insights into agronomic trait innovations of Sesamum species.</title>
        <authorList>
            <person name="Miao H."/>
            <person name="Wang L."/>
            <person name="Qu L."/>
            <person name="Liu H."/>
            <person name="Sun Y."/>
            <person name="Le M."/>
            <person name="Wang Q."/>
            <person name="Wei S."/>
            <person name="Zheng Y."/>
            <person name="Lin W."/>
            <person name="Duan Y."/>
            <person name="Cao H."/>
            <person name="Xiong S."/>
            <person name="Wang X."/>
            <person name="Wei L."/>
            <person name="Li C."/>
            <person name="Ma Q."/>
            <person name="Ju M."/>
            <person name="Zhao R."/>
            <person name="Li G."/>
            <person name="Mu C."/>
            <person name="Tian Q."/>
            <person name="Mei H."/>
            <person name="Zhang T."/>
            <person name="Gao T."/>
            <person name="Zhang H."/>
        </authorList>
    </citation>
    <scope>NUCLEOTIDE SEQUENCE</scope>
    <source>
        <strain evidence="3">G02</strain>
    </source>
</reference>
<accession>A0AAW2PLN6</accession>
<dbReference type="PANTHER" id="PTHR31286:SF179">
    <property type="entry name" value="RNASE H TYPE-1 DOMAIN-CONTAINING PROTEIN"/>
    <property type="match status" value="1"/>
</dbReference>
<feature type="compositionally biased region" description="Low complexity" evidence="1">
    <location>
        <begin position="36"/>
        <end position="46"/>
    </location>
</feature>
<evidence type="ECO:0000259" key="2">
    <source>
        <dbReference type="Pfam" id="PF14111"/>
    </source>
</evidence>
<feature type="domain" description="DUF4283" evidence="2">
    <location>
        <begin position="98"/>
        <end position="181"/>
    </location>
</feature>
<feature type="compositionally biased region" description="Polar residues" evidence="1">
    <location>
        <begin position="567"/>
        <end position="583"/>
    </location>
</feature>
<feature type="region of interest" description="Disordered" evidence="1">
    <location>
        <begin position="562"/>
        <end position="583"/>
    </location>
</feature>
<feature type="compositionally biased region" description="Basic and acidic residues" evidence="1">
    <location>
        <begin position="1"/>
        <end position="12"/>
    </location>
</feature>
<dbReference type="PANTHER" id="PTHR31286">
    <property type="entry name" value="GLYCINE-RICH CELL WALL STRUCTURAL PROTEIN 1.8-LIKE"/>
    <property type="match status" value="1"/>
</dbReference>
<feature type="compositionally biased region" description="Polar residues" evidence="1">
    <location>
        <begin position="23"/>
        <end position="35"/>
    </location>
</feature>
<reference evidence="3" key="1">
    <citation type="submission" date="2020-06" db="EMBL/GenBank/DDBJ databases">
        <authorList>
            <person name="Li T."/>
            <person name="Hu X."/>
            <person name="Zhang T."/>
            <person name="Song X."/>
            <person name="Zhang H."/>
            <person name="Dai N."/>
            <person name="Sheng W."/>
            <person name="Hou X."/>
            <person name="Wei L."/>
        </authorList>
    </citation>
    <scope>NUCLEOTIDE SEQUENCE</scope>
    <source>
        <strain evidence="3">G02</strain>
        <tissue evidence="3">Leaf</tissue>
    </source>
</reference>
<dbReference type="EMBL" id="JACGWJ010000017">
    <property type="protein sequence ID" value="KAL0356476.1"/>
    <property type="molecule type" value="Genomic_DNA"/>
</dbReference>
<dbReference type="InterPro" id="IPR040256">
    <property type="entry name" value="At4g02000-like"/>
</dbReference>
<feature type="region of interest" description="Disordered" evidence="1">
    <location>
        <begin position="1"/>
        <end position="49"/>
    </location>
</feature>
<dbReference type="AlphaFoldDB" id="A0AAW2PLN6"/>
<proteinExistence type="predicted"/>
<comment type="caution">
    <text evidence="3">The sequence shown here is derived from an EMBL/GenBank/DDBJ whole genome shotgun (WGS) entry which is preliminary data.</text>
</comment>
<evidence type="ECO:0000313" key="3">
    <source>
        <dbReference type="EMBL" id="KAL0356476.1"/>
    </source>
</evidence>